<dbReference type="InterPro" id="IPR029058">
    <property type="entry name" value="AB_hydrolase_fold"/>
</dbReference>
<dbReference type="PANTHER" id="PTHR10061:SF0">
    <property type="entry name" value="S-FORMYLGLUTATHIONE HYDROLASE"/>
    <property type="match status" value="1"/>
</dbReference>
<evidence type="ECO:0000256" key="4">
    <source>
        <dbReference type="ARBA" id="ARBA00022801"/>
    </source>
</evidence>
<protein>
    <recommendedName>
        <fullName evidence="2 6">S-formylglutathione hydrolase</fullName>
        <ecNumber evidence="2 6">3.1.2.12</ecNumber>
    </recommendedName>
</protein>
<keyword evidence="3 8" id="KW-0719">Serine esterase</keyword>
<sequence length="282" mass="31116">MELLSTNVCFDGEHRRYRHTSATLQCAMEFAVFLPPAALGTNGKPVPVLYWLSGLTCTDQNFMQKAGAQKLAAKLGLAIVCPDTSPRGLNLPGEDDSYDFGSGAGFYVNATEQPWAPHYRMYDYVVKELPQLVESELPLSGERAVSGHSMGGHGALICALKNPGFYKSVSAFAPIANPMACPWGQKAFTGYLGSDQGRWEEWDATRLIPGAEERLPLLIDQGTADEFLEQQLNPEALADACEKHHHHINLRMHRGYDHSYFFIASFIDDHLNHHARALGLVA</sequence>
<dbReference type="NCBIfam" id="TIGR02821">
    <property type="entry name" value="fghA_ester_D"/>
    <property type="match status" value="1"/>
</dbReference>
<evidence type="ECO:0000256" key="5">
    <source>
        <dbReference type="ARBA" id="ARBA00047590"/>
    </source>
</evidence>
<gene>
    <name evidence="9" type="primary">fghA</name>
    <name evidence="9" type="ORF">FHK81_00760</name>
</gene>
<dbReference type="FunFam" id="3.40.50.1820:FF:000002">
    <property type="entry name" value="S-formylglutathione hydrolase"/>
    <property type="match status" value="1"/>
</dbReference>
<evidence type="ECO:0000256" key="7">
    <source>
        <dbReference type="PIRSR" id="PIRSR614186-1"/>
    </source>
</evidence>
<evidence type="ECO:0000256" key="2">
    <source>
        <dbReference type="ARBA" id="ARBA00012479"/>
    </source>
</evidence>
<evidence type="ECO:0000313" key="9">
    <source>
        <dbReference type="EMBL" id="TVT36234.1"/>
    </source>
</evidence>
<dbReference type="InterPro" id="IPR014186">
    <property type="entry name" value="S-formylglutathione_hydrol"/>
</dbReference>
<dbReference type="EC" id="3.1.2.12" evidence="2 6"/>
<dbReference type="InterPro" id="IPR000801">
    <property type="entry name" value="Esterase-like"/>
</dbReference>
<evidence type="ECO:0000256" key="6">
    <source>
        <dbReference type="NCBIfam" id="TIGR02821"/>
    </source>
</evidence>
<comment type="catalytic activity">
    <reaction evidence="5 8">
        <text>S-formylglutathione + H2O = formate + glutathione + H(+)</text>
        <dbReference type="Rhea" id="RHEA:14961"/>
        <dbReference type="ChEBI" id="CHEBI:15377"/>
        <dbReference type="ChEBI" id="CHEBI:15378"/>
        <dbReference type="ChEBI" id="CHEBI:15740"/>
        <dbReference type="ChEBI" id="CHEBI:57688"/>
        <dbReference type="ChEBI" id="CHEBI:57925"/>
        <dbReference type="EC" id="3.1.2.12"/>
    </reaction>
</comment>
<keyword evidence="4 8" id="KW-0378">Hydrolase</keyword>
<evidence type="ECO:0000256" key="3">
    <source>
        <dbReference type="ARBA" id="ARBA00022487"/>
    </source>
</evidence>
<dbReference type="EMBL" id="VMRX01000001">
    <property type="protein sequence ID" value="TVT36234.1"/>
    <property type="molecule type" value="Genomic_DNA"/>
</dbReference>
<dbReference type="Gene3D" id="3.40.50.1820">
    <property type="entry name" value="alpha/beta hydrolase"/>
    <property type="match status" value="1"/>
</dbReference>
<feature type="active site" description="Charge relay system" evidence="7">
    <location>
        <position position="149"/>
    </location>
</feature>
<reference evidence="9 10" key="1">
    <citation type="submission" date="2019-07" db="EMBL/GenBank/DDBJ databases">
        <title>The pathways for chlorine oxyanion respiration interact through the shared metabolite chlorate.</title>
        <authorList>
            <person name="Barnum T.P."/>
            <person name="Cheng Y."/>
            <person name="Hill K.A."/>
            <person name="Lucas L.N."/>
            <person name="Carlson H.K."/>
            <person name="Coates J.D."/>
        </authorList>
    </citation>
    <scope>NUCLEOTIDE SEQUENCE [LARGE SCALE GENOMIC DNA]</scope>
    <source>
        <strain evidence="9">UCB</strain>
    </source>
</reference>
<dbReference type="PANTHER" id="PTHR10061">
    <property type="entry name" value="S-FORMYLGLUTATHIONE HYDROLASE"/>
    <property type="match status" value="1"/>
</dbReference>
<name>A0A558BI86_9GAMM</name>
<dbReference type="AlphaFoldDB" id="A0A558BI86"/>
<dbReference type="SUPFAM" id="SSF53474">
    <property type="entry name" value="alpha/beta-Hydrolases"/>
    <property type="match status" value="1"/>
</dbReference>
<comment type="similarity">
    <text evidence="1 8">Belongs to the esterase D family.</text>
</comment>
<dbReference type="Proteomes" id="UP000319142">
    <property type="component" value="Unassembled WGS sequence"/>
</dbReference>
<organism evidence="9 10">
    <name type="scientific">Marinobacter vinifirmus</name>
    <dbReference type="NCBI Taxonomy" id="355591"/>
    <lineage>
        <taxon>Bacteria</taxon>
        <taxon>Pseudomonadati</taxon>
        <taxon>Pseudomonadota</taxon>
        <taxon>Gammaproteobacteria</taxon>
        <taxon>Pseudomonadales</taxon>
        <taxon>Marinobacteraceae</taxon>
        <taxon>Marinobacter</taxon>
    </lineage>
</organism>
<proteinExistence type="inferred from homology"/>
<dbReference type="GO" id="GO:0052689">
    <property type="term" value="F:carboxylic ester hydrolase activity"/>
    <property type="evidence" value="ECO:0007669"/>
    <property type="project" value="UniProtKB-KW"/>
</dbReference>
<dbReference type="Pfam" id="PF00756">
    <property type="entry name" value="Esterase"/>
    <property type="match status" value="1"/>
</dbReference>
<feature type="active site" description="Charge relay system" evidence="7">
    <location>
        <position position="258"/>
    </location>
</feature>
<evidence type="ECO:0000313" key="10">
    <source>
        <dbReference type="Proteomes" id="UP000319142"/>
    </source>
</evidence>
<comment type="caution">
    <text evidence="9">The sequence shown here is derived from an EMBL/GenBank/DDBJ whole genome shotgun (WGS) entry which is preliminary data.</text>
</comment>
<feature type="active site" description="Charge relay system" evidence="7">
    <location>
        <position position="225"/>
    </location>
</feature>
<comment type="function">
    <text evidence="8">Serine hydrolase involved in the detoxification of formaldehyde.</text>
</comment>
<dbReference type="GO" id="GO:0018738">
    <property type="term" value="F:S-formylglutathione hydrolase activity"/>
    <property type="evidence" value="ECO:0007669"/>
    <property type="project" value="UniProtKB-UniRule"/>
</dbReference>
<accession>A0A558BI86</accession>
<evidence type="ECO:0000256" key="8">
    <source>
        <dbReference type="RuleBase" id="RU363068"/>
    </source>
</evidence>
<dbReference type="RefSeq" id="WP_199457761.1">
    <property type="nucleotide sequence ID" value="NZ_VMRX01000001.1"/>
</dbReference>
<evidence type="ECO:0000256" key="1">
    <source>
        <dbReference type="ARBA" id="ARBA00005622"/>
    </source>
</evidence>
<dbReference type="GO" id="GO:0005829">
    <property type="term" value="C:cytosol"/>
    <property type="evidence" value="ECO:0007669"/>
    <property type="project" value="TreeGrafter"/>
</dbReference>
<dbReference type="GO" id="GO:0046294">
    <property type="term" value="P:formaldehyde catabolic process"/>
    <property type="evidence" value="ECO:0007669"/>
    <property type="project" value="InterPro"/>
</dbReference>